<evidence type="ECO:0000259" key="7">
    <source>
        <dbReference type="PROSITE" id="PS50115"/>
    </source>
</evidence>
<gene>
    <name evidence="8" type="ORF">K443DRAFT_681040</name>
</gene>
<feature type="domain" description="Arf-GAP" evidence="7">
    <location>
        <begin position="10"/>
        <end position="120"/>
    </location>
</feature>
<dbReference type="EMBL" id="KN838677">
    <property type="protein sequence ID" value="KIJ98083.1"/>
    <property type="molecule type" value="Genomic_DNA"/>
</dbReference>
<evidence type="ECO:0000256" key="5">
    <source>
        <dbReference type="PROSITE-ProRule" id="PRU00288"/>
    </source>
</evidence>
<feature type="region of interest" description="Disordered" evidence="6">
    <location>
        <begin position="284"/>
        <end position="332"/>
    </location>
</feature>
<dbReference type="Proteomes" id="UP000054477">
    <property type="component" value="Unassembled WGS sequence"/>
</dbReference>
<evidence type="ECO:0000256" key="6">
    <source>
        <dbReference type="SAM" id="MobiDB-lite"/>
    </source>
</evidence>
<dbReference type="FunFam" id="1.10.220.150:FF:000004">
    <property type="entry name" value="Putative ADP-ribosylation factor GTPase-activating protein 2"/>
    <property type="match status" value="1"/>
</dbReference>
<evidence type="ECO:0000313" key="8">
    <source>
        <dbReference type="EMBL" id="KIJ98083.1"/>
    </source>
</evidence>
<dbReference type="GO" id="GO:0005096">
    <property type="term" value="F:GTPase activator activity"/>
    <property type="evidence" value="ECO:0007669"/>
    <property type="project" value="UniProtKB-KW"/>
</dbReference>
<dbReference type="GO" id="GO:0048205">
    <property type="term" value="P:COPI coating of Golgi vesicle"/>
    <property type="evidence" value="ECO:0007669"/>
    <property type="project" value="TreeGrafter"/>
</dbReference>
<reference evidence="9" key="2">
    <citation type="submission" date="2015-01" db="EMBL/GenBank/DDBJ databases">
        <title>Evolutionary Origins and Diversification of the Mycorrhizal Mutualists.</title>
        <authorList>
            <consortium name="DOE Joint Genome Institute"/>
            <consortium name="Mycorrhizal Genomics Consortium"/>
            <person name="Kohler A."/>
            <person name="Kuo A."/>
            <person name="Nagy L.G."/>
            <person name="Floudas D."/>
            <person name="Copeland A."/>
            <person name="Barry K.W."/>
            <person name="Cichocki N."/>
            <person name="Veneault-Fourrey C."/>
            <person name="LaButti K."/>
            <person name="Lindquist E.A."/>
            <person name="Lipzen A."/>
            <person name="Lundell T."/>
            <person name="Morin E."/>
            <person name="Murat C."/>
            <person name="Riley R."/>
            <person name="Ohm R."/>
            <person name="Sun H."/>
            <person name="Tunlid A."/>
            <person name="Henrissat B."/>
            <person name="Grigoriev I.V."/>
            <person name="Hibbett D.S."/>
            <person name="Martin F."/>
        </authorList>
    </citation>
    <scope>NUCLEOTIDE SEQUENCE [LARGE SCALE GENOMIC DNA]</scope>
    <source>
        <strain evidence="9">LaAM-08-1</strain>
    </source>
</reference>
<dbReference type="AlphaFoldDB" id="A0A0C9X9K3"/>
<keyword evidence="9" id="KW-1185">Reference proteome</keyword>
<proteinExistence type="predicted"/>
<dbReference type="InterPro" id="IPR037278">
    <property type="entry name" value="ARFGAP/RecO"/>
</dbReference>
<name>A0A0C9X9K3_9AGAR</name>
<dbReference type="Pfam" id="PF01412">
    <property type="entry name" value="ArfGap"/>
    <property type="match status" value="1"/>
</dbReference>
<dbReference type="InterPro" id="IPR001164">
    <property type="entry name" value="ArfGAP_dom"/>
</dbReference>
<feature type="region of interest" description="Disordered" evidence="6">
    <location>
        <begin position="140"/>
        <end position="265"/>
    </location>
</feature>
<evidence type="ECO:0000256" key="1">
    <source>
        <dbReference type="ARBA" id="ARBA00022468"/>
    </source>
</evidence>
<feature type="compositionally biased region" description="Low complexity" evidence="6">
    <location>
        <begin position="315"/>
        <end position="328"/>
    </location>
</feature>
<dbReference type="InterPro" id="IPR038508">
    <property type="entry name" value="ArfGAP_dom_sf"/>
</dbReference>
<feature type="compositionally biased region" description="Low complexity" evidence="6">
    <location>
        <begin position="180"/>
        <end position="217"/>
    </location>
</feature>
<dbReference type="PROSITE" id="PS50115">
    <property type="entry name" value="ARFGAP"/>
    <property type="match status" value="1"/>
</dbReference>
<dbReference type="STRING" id="1095629.A0A0C9X9K3"/>
<dbReference type="GO" id="GO:0008270">
    <property type="term" value="F:zinc ion binding"/>
    <property type="evidence" value="ECO:0007669"/>
    <property type="project" value="UniProtKB-KW"/>
</dbReference>
<evidence type="ECO:0000256" key="2">
    <source>
        <dbReference type="ARBA" id="ARBA00022723"/>
    </source>
</evidence>
<feature type="compositionally biased region" description="Basic and acidic residues" evidence="6">
    <location>
        <begin position="284"/>
        <end position="311"/>
    </location>
</feature>
<evidence type="ECO:0000256" key="3">
    <source>
        <dbReference type="ARBA" id="ARBA00022771"/>
    </source>
</evidence>
<feature type="compositionally biased region" description="Polar residues" evidence="6">
    <location>
        <begin position="158"/>
        <end position="167"/>
    </location>
</feature>
<protein>
    <submittedName>
        <fullName evidence="8">Unplaced genomic scaffold K443scaffold_142, whole genome shotgun sequence</fullName>
    </submittedName>
</protein>
<dbReference type="PANTHER" id="PTHR45686">
    <property type="entry name" value="ADP-RIBOSYLATION FACTOR GTPASE ACTIVATING PROTEIN 3, ISOFORM H-RELATED"/>
    <property type="match status" value="1"/>
</dbReference>
<evidence type="ECO:0000256" key="4">
    <source>
        <dbReference type="ARBA" id="ARBA00022833"/>
    </source>
</evidence>
<sequence>MAEPTKQETEQVFKALRAQRGNKACFDCNARNPTWSSVTFGVYICLECSSVHRNMGVHISFVRSTNLDTWQLAQLRTMKAGGNASATEFFTKHGGASLLSDSDTKKKYSSRFAELYKEELARRVKDDIARFPNGIVVDGMGPPVQATNKEETEDDFFNSWSKPSTPKGSAPGTPRISTPPIIGRASSAGSSAGSTPASTPATSPAIPATAPPAGTRTLTSSAAARPARLGAGTSRLNSASAVSSSTTTPGALKKSKLGLGAQKTKPVDFALAERKALEEAERIKQLGYDRQREEGEEKARKEAESLRKAQELRPAATSAGTTSTAKTAVEASKSPAFPRLGFGAIPGAGAAAAVAAASSSTRSSSAPVVDDAPTTAREKFGNQKSISSDMFFGRNSYDPNAVSEAQTRLQNFQGATSISSNQYFGREEEEELGGLAGGVGSDGLLGDGSLAGFELAARDTVTRFLANPDVQNVGESIRTGALKLSDYLASMSER</sequence>
<dbReference type="SMART" id="SM00105">
    <property type="entry name" value="ArfGap"/>
    <property type="match status" value="1"/>
</dbReference>
<evidence type="ECO:0000313" key="9">
    <source>
        <dbReference type="Proteomes" id="UP000054477"/>
    </source>
</evidence>
<dbReference type="HOGENOM" id="CLU_023062_7_0_1"/>
<dbReference type="PRINTS" id="PR00405">
    <property type="entry name" value="REVINTRACTNG"/>
</dbReference>
<reference evidence="8 9" key="1">
    <citation type="submission" date="2014-04" db="EMBL/GenBank/DDBJ databases">
        <authorList>
            <consortium name="DOE Joint Genome Institute"/>
            <person name="Kuo A."/>
            <person name="Kohler A."/>
            <person name="Nagy L.G."/>
            <person name="Floudas D."/>
            <person name="Copeland A."/>
            <person name="Barry K.W."/>
            <person name="Cichocki N."/>
            <person name="Veneault-Fourrey C."/>
            <person name="LaButti K."/>
            <person name="Lindquist E.A."/>
            <person name="Lipzen A."/>
            <person name="Lundell T."/>
            <person name="Morin E."/>
            <person name="Murat C."/>
            <person name="Sun H."/>
            <person name="Tunlid A."/>
            <person name="Henrissat B."/>
            <person name="Grigoriev I.V."/>
            <person name="Hibbett D.S."/>
            <person name="Martin F."/>
            <person name="Nordberg H.P."/>
            <person name="Cantor M.N."/>
            <person name="Hua S.X."/>
        </authorList>
    </citation>
    <scope>NUCLEOTIDE SEQUENCE [LARGE SCALE GENOMIC DNA]</scope>
    <source>
        <strain evidence="8 9">LaAM-08-1</strain>
    </source>
</reference>
<organism evidence="8 9">
    <name type="scientific">Laccaria amethystina LaAM-08-1</name>
    <dbReference type="NCBI Taxonomy" id="1095629"/>
    <lineage>
        <taxon>Eukaryota</taxon>
        <taxon>Fungi</taxon>
        <taxon>Dikarya</taxon>
        <taxon>Basidiomycota</taxon>
        <taxon>Agaricomycotina</taxon>
        <taxon>Agaricomycetes</taxon>
        <taxon>Agaricomycetidae</taxon>
        <taxon>Agaricales</taxon>
        <taxon>Agaricineae</taxon>
        <taxon>Hydnangiaceae</taxon>
        <taxon>Laccaria</taxon>
    </lineage>
</organism>
<keyword evidence="4" id="KW-0862">Zinc</keyword>
<dbReference type="CDD" id="cd08831">
    <property type="entry name" value="ArfGap_ArfGap2_3_like"/>
    <property type="match status" value="1"/>
</dbReference>
<keyword evidence="1" id="KW-0343">GTPase activation</keyword>
<keyword evidence="2" id="KW-0479">Metal-binding</keyword>
<feature type="compositionally biased region" description="Low complexity" evidence="6">
    <location>
        <begin position="233"/>
        <end position="248"/>
    </location>
</feature>
<dbReference type="GO" id="GO:0000139">
    <property type="term" value="C:Golgi membrane"/>
    <property type="evidence" value="ECO:0007669"/>
    <property type="project" value="GOC"/>
</dbReference>
<dbReference type="OrthoDB" id="983479at2759"/>
<accession>A0A0C9X9K3</accession>
<keyword evidence="3 5" id="KW-0863">Zinc-finger</keyword>
<dbReference type="SUPFAM" id="SSF57863">
    <property type="entry name" value="ArfGap/RecO-like zinc finger"/>
    <property type="match status" value="1"/>
</dbReference>
<dbReference type="PANTHER" id="PTHR45686:SF4">
    <property type="entry name" value="ADP-RIBOSYLATION FACTOR GTPASE ACTIVATING PROTEIN 3, ISOFORM H"/>
    <property type="match status" value="1"/>
</dbReference>
<dbReference type="Gene3D" id="1.10.220.150">
    <property type="entry name" value="Arf GTPase activating protein"/>
    <property type="match status" value="1"/>
</dbReference>